<dbReference type="Gene3D" id="1.10.260.40">
    <property type="entry name" value="lambda repressor-like DNA-binding domains"/>
    <property type="match status" value="1"/>
</dbReference>
<dbReference type="InterPro" id="IPR001387">
    <property type="entry name" value="Cro/C1-type_HTH"/>
</dbReference>
<dbReference type="PANTHER" id="PTHR46558">
    <property type="entry name" value="TRACRIPTIONAL REGULATORY PROTEIN-RELATED-RELATED"/>
    <property type="match status" value="1"/>
</dbReference>
<dbReference type="Pfam" id="PF01381">
    <property type="entry name" value="HTH_3"/>
    <property type="match status" value="1"/>
</dbReference>
<dbReference type="GeneID" id="34300812"/>
<keyword evidence="1" id="KW-0238">DNA-binding</keyword>
<dbReference type="SMART" id="SM00530">
    <property type="entry name" value="HTH_XRE"/>
    <property type="match status" value="1"/>
</dbReference>
<reference evidence="5" key="2">
    <citation type="submission" date="2021-05" db="EMBL/GenBank/DDBJ databases">
        <title>Pangenome of Leuconostoc gelidum warrants species status for Leuconostoc gelidum subsp. gasicomitatum.</title>
        <authorList>
            <person name="Johansson P."/>
            <person name="Sade E."/>
            <person name="Hultman J."/>
            <person name="Auvinen P."/>
            <person name="Bjorkroth J."/>
        </authorList>
    </citation>
    <scope>NUCLEOTIDE SEQUENCE</scope>
    <source>
        <strain evidence="5">A.21.4</strain>
    </source>
</reference>
<feature type="transmembrane region" description="Helical" evidence="2">
    <location>
        <begin position="180"/>
        <end position="198"/>
    </location>
</feature>
<evidence type="ECO:0000313" key="4">
    <source>
        <dbReference type="EMBL" id="CUW06486.1"/>
    </source>
</evidence>
<keyword evidence="2" id="KW-0472">Membrane</keyword>
<protein>
    <submittedName>
        <fullName evidence="5">Helix-turn-helix transcriptional regulator</fullName>
    </submittedName>
    <submittedName>
        <fullName evidence="4">Transcriptional regulator, XRE family</fullName>
    </submittedName>
</protein>
<dbReference type="RefSeq" id="WP_013232016.1">
    <property type="nucleotide sequence ID" value="NZ_BPKT01000008.1"/>
</dbReference>
<evidence type="ECO:0000256" key="1">
    <source>
        <dbReference type="ARBA" id="ARBA00023125"/>
    </source>
</evidence>
<sequence length="204" mass="23362">MTFGNHLKNVRLQKNLTQDQVAKDFFVTRQTISSWENEKTYPDITNLINLSDYYHISLDTLLKEDAGLRDHIEKKDVSQSLKPVKISLLGIDVILVSILLSNLLNWIQINSIVMSLILIITSLTAVALNNINKFDETYHLNLQQAWQKYLSGDYGLLYTSIIPIIFILLGIIVICHENSLSGLYPIIIGFVIFIVLIIRKLKKY</sequence>
<evidence type="ECO:0000313" key="5">
    <source>
        <dbReference type="EMBL" id="MBZ5962380.1"/>
    </source>
</evidence>
<evidence type="ECO:0000259" key="3">
    <source>
        <dbReference type="PROSITE" id="PS50943"/>
    </source>
</evidence>
<dbReference type="GO" id="GO:0003677">
    <property type="term" value="F:DNA binding"/>
    <property type="evidence" value="ECO:0007669"/>
    <property type="project" value="UniProtKB-KW"/>
</dbReference>
<dbReference type="AlphaFoldDB" id="A0A9Q3SWR7"/>
<reference evidence="4 6" key="1">
    <citation type="submission" date="2015-12" db="EMBL/GenBank/DDBJ databases">
        <authorList>
            <person name="Andreevskaya M."/>
        </authorList>
    </citation>
    <scope>NUCLEOTIDE SEQUENCE [LARGE SCALE GENOMIC DNA]</scope>
    <source>
        <strain evidence="4 6">C122c</strain>
    </source>
</reference>
<feature type="transmembrane region" description="Helical" evidence="2">
    <location>
        <begin position="84"/>
        <end position="106"/>
    </location>
</feature>
<evidence type="ECO:0000256" key="2">
    <source>
        <dbReference type="SAM" id="Phobius"/>
    </source>
</evidence>
<name>A0A9Q3SWR7_9LACO</name>
<feature type="transmembrane region" description="Helical" evidence="2">
    <location>
        <begin position="112"/>
        <end position="131"/>
    </location>
</feature>
<dbReference type="InterPro" id="IPR010982">
    <property type="entry name" value="Lambda_DNA-bd_dom_sf"/>
</dbReference>
<dbReference type="OMA" id="VICHENS"/>
<comment type="caution">
    <text evidence="5">The sequence shown here is derived from an EMBL/GenBank/DDBJ whole genome shotgun (WGS) entry which is preliminary data.</text>
</comment>
<accession>A0A9Q3SWR7</accession>
<keyword evidence="2" id="KW-1133">Transmembrane helix</keyword>
<dbReference type="PROSITE" id="PS50943">
    <property type="entry name" value="HTH_CROC1"/>
    <property type="match status" value="1"/>
</dbReference>
<dbReference type="EMBL" id="FBSY01000003">
    <property type="protein sequence ID" value="CUW06486.1"/>
    <property type="molecule type" value="Genomic_DNA"/>
</dbReference>
<dbReference type="Proteomes" id="UP000199271">
    <property type="component" value="Unassembled WGS sequence"/>
</dbReference>
<feature type="transmembrane region" description="Helical" evidence="2">
    <location>
        <begin position="152"/>
        <end position="174"/>
    </location>
</feature>
<keyword evidence="2" id="KW-0812">Transmembrane</keyword>
<organism evidence="5 7">
    <name type="scientific">Leuconostoc gasicomitatum</name>
    <dbReference type="NCBI Taxonomy" id="115778"/>
    <lineage>
        <taxon>Bacteria</taxon>
        <taxon>Bacillati</taxon>
        <taxon>Bacillota</taxon>
        <taxon>Bacilli</taxon>
        <taxon>Lactobacillales</taxon>
        <taxon>Lactobacillaceae</taxon>
        <taxon>Leuconostoc</taxon>
        <taxon>Leuconostoc gelidum group</taxon>
    </lineage>
</organism>
<keyword evidence="6" id="KW-1185">Reference proteome</keyword>
<gene>
    <name evidence="4" type="ORF">C122C_1292</name>
    <name evidence="5" type="ORF">KIJ12_04300</name>
</gene>
<dbReference type="Proteomes" id="UP000752647">
    <property type="component" value="Unassembled WGS sequence"/>
</dbReference>
<proteinExistence type="predicted"/>
<dbReference type="SUPFAM" id="SSF47413">
    <property type="entry name" value="lambda repressor-like DNA-binding domains"/>
    <property type="match status" value="1"/>
</dbReference>
<dbReference type="EMBL" id="JAHBFI010000009">
    <property type="protein sequence ID" value="MBZ5962380.1"/>
    <property type="molecule type" value="Genomic_DNA"/>
</dbReference>
<feature type="domain" description="HTH cro/C1-type" evidence="3">
    <location>
        <begin position="7"/>
        <end position="61"/>
    </location>
</feature>
<dbReference type="PANTHER" id="PTHR46558:SF4">
    <property type="entry name" value="DNA-BIDING PHAGE PROTEIN"/>
    <property type="match status" value="1"/>
</dbReference>
<dbReference type="CDD" id="cd00093">
    <property type="entry name" value="HTH_XRE"/>
    <property type="match status" value="1"/>
</dbReference>
<evidence type="ECO:0000313" key="7">
    <source>
        <dbReference type="Proteomes" id="UP000752647"/>
    </source>
</evidence>
<evidence type="ECO:0000313" key="6">
    <source>
        <dbReference type="Proteomes" id="UP000199271"/>
    </source>
</evidence>